<sequence>MEPVIISVVMSVYNAEVYLDEAIESILNQTYKSFEFIIINDGSTDKSLDIIEKYADKDNRIVLINRENRGLPYSLNEGILLAKGKYIARMDADDISLPSRLEEQVSFMGNNPEIGVCGTAVLNLSTGSSWILSSTDKMLKSELLFSTVFAHPTVMMNKALLLENQLFYNETFLQSQDFELWIRLADYTKFANLKIPLLRYRILEDSITRQANRKIEERYKRIKSIFEKSLKKLGIQNSEEENRLHFNLSVNSRIEENNIEFSVLKKYFQKIIEGNKQKNIFDDTELLKVLGKKWLWNMYYKKEIKGFFSKYFFYGLWSMLSK</sequence>
<accession>A0A6S6TDZ5</accession>
<dbReference type="PANTHER" id="PTHR22916:SF3">
    <property type="entry name" value="UDP-GLCNAC:BETAGAL BETA-1,3-N-ACETYLGLUCOSAMINYLTRANSFERASE-LIKE PROTEIN 1"/>
    <property type="match status" value="1"/>
</dbReference>
<dbReference type="CDD" id="cd00761">
    <property type="entry name" value="Glyco_tranf_GTA_type"/>
    <property type="match status" value="1"/>
</dbReference>
<dbReference type="EMBL" id="CACVAR010000298">
    <property type="protein sequence ID" value="CAA6819082.1"/>
    <property type="molecule type" value="Genomic_DNA"/>
</dbReference>
<evidence type="ECO:0000259" key="1">
    <source>
        <dbReference type="Pfam" id="PF00535"/>
    </source>
</evidence>
<reference evidence="2" key="1">
    <citation type="submission" date="2020-01" db="EMBL/GenBank/DDBJ databases">
        <authorList>
            <person name="Meier V. D."/>
            <person name="Meier V D."/>
        </authorList>
    </citation>
    <scope>NUCLEOTIDE SEQUENCE</scope>
    <source>
        <strain evidence="2">HLG_WM_MAG_03</strain>
    </source>
</reference>
<name>A0A6S6TDZ5_9BACT</name>
<dbReference type="AlphaFoldDB" id="A0A6S6TDZ5"/>
<proteinExistence type="predicted"/>
<keyword evidence="2" id="KW-0808">Transferase</keyword>
<dbReference type="Pfam" id="PF00535">
    <property type="entry name" value="Glycos_transf_2"/>
    <property type="match status" value="1"/>
</dbReference>
<dbReference type="GO" id="GO:0016758">
    <property type="term" value="F:hexosyltransferase activity"/>
    <property type="evidence" value="ECO:0007669"/>
    <property type="project" value="UniProtKB-ARBA"/>
</dbReference>
<gene>
    <name evidence="2" type="ORF">HELGO_WM20739</name>
</gene>
<dbReference type="SUPFAM" id="SSF53448">
    <property type="entry name" value="Nucleotide-diphospho-sugar transferases"/>
    <property type="match status" value="1"/>
</dbReference>
<evidence type="ECO:0000313" key="2">
    <source>
        <dbReference type="EMBL" id="CAA6819082.1"/>
    </source>
</evidence>
<protein>
    <submittedName>
        <fullName evidence="2">Glycosyl transferase family 2</fullName>
    </submittedName>
</protein>
<organism evidence="2">
    <name type="scientific">uncultured Sulfurovum sp</name>
    <dbReference type="NCBI Taxonomy" id="269237"/>
    <lineage>
        <taxon>Bacteria</taxon>
        <taxon>Pseudomonadati</taxon>
        <taxon>Campylobacterota</taxon>
        <taxon>Epsilonproteobacteria</taxon>
        <taxon>Campylobacterales</taxon>
        <taxon>Sulfurovaceae</taxon>
        <taxon>Sulfurovum</taxon>
        <taxon>environmental samples</taxon>
    </lineage>
</organism>
<dbReference type="PANTHER" id="PTHR22916">
    <property type="entry name" value="GLYCOSYLTRANSFERASE"/>
    <property type="match status" value="1"/>
</dbReference>
<dbReference type="InterPro" id="IPR029044">
    <property type="entry name" value="Nucleotide-diphossugar_trans"/>
</dbReference>
<dbReference type="InterPro" id="IPR001173">
    <property type="entry name" value="Glyco_trans_2-like"/>
</dbReference>
<feature type="domain" description="Glycosyltransferase 2-like" evidence="1">
    <location>
        <begin position="7"/>
        <end position="135"/>
    </location>
</feature>
<dbReference type="Gene3D" id="3.90.550.10">
    <property type="entry name" value="Spore Coat Polysaccharide Biosynthesis Protein SpsA, Chain A"/>
    <property type="match status" value="1"/>
</dbReference>